<dbReference type="GeneID" id="95418342"/>
<reference evidence="4 5" key="2">
    <citation type="journal article" date="2012" name="J. Bacteriol.">
        <title>Complete Genome Sequence of Rahnella sp. Strain Y9602, a Gammaproteobacterium Isolate from Metal- and Radionuclide-Contaminated Soil.</title>
        <authorList>
            <person name="Martinez R.J."/>
            <person name="Bruce D."/>
            <person name="Detter C."/>
            <person name="Goodwin L.A."/>
            <person name="Han J."/>
            <person name="Han C.S."/>
            <person name="Held B."/>
            <person name="Land M.L."/>
            <person name="Mikhailova N."/>
            <person name="Nolan M."/>
            <person name="Pennacchio L."/>
            <person name="Pitluck S."/>
            <person name="Tapia R."/>
            <person name="Woyke T."/>
            <person name="Sobecky P.A."/>
        </authorList>
    </citation>
    <scope>NUCLEOTIDE SEQUENCE [LARGE SCALE GENOMIC DNA]</scope>
    <source>
        <strain evidence="4 5">Y9602</strain>
    </source>
</reference>
<dbReference type="InterPro" id="IPR010520">
    <property type="entry name" value="FrsA-like"/>
</dbReference>
<dbReference type="NCBIfam" id="NF003460">
    <property type="entry name" value="PRK05077.1"/>
    <property type="match status" value="1"/>
</dbReference>
<comment type="function">
    <text evidence="3">Catalyzes the hydrolysis of esters.</text>
</comment>
<dbReference type="InterPro" id="IPR029058">
    <property type="entry name" value="AB_hydrolase_fold"/>
</dbReference>
<dbReference type="Pfam" id="PF06500">
    <property type="entry name" value="FrsA-like"/>
    <property type="match status" value="1"/>
</dbReference>
<dbReference type="ESTHER" id="rahsy-e8xpe3">
    <property type="family name" value="Duf_1100-R"/>
</dbReference>
<dbReference type="PANTHER" id="PTHR22946:SF4">
    <property type="entry name" value="ESTERASE FRSA"/>
    <property type="match status" value="1"/>
</dbReference>
<evidence type="ECO:0000256" key="2">
    <source>
        <dbReference type="ARBA" id="ARBA00022801"/>
    </source>
</evidence>
<dbReference type="Proteomes" id="UP000007257">
    <property type="component" value="Chromosome"/>
</dbReference>
<proteinExistence type="inferred from homology"/>
<keyword evidence="1 3" id="KW-0719">Serine esterase</keyword>
<accession>A0A0H3F6Q2</accession>
<dbReference type="HAMAP" id="MF_01063">
    <property type="entry name" value="FrsA"/>
    <property type="match status" value="1"/>
</dbReference>
<dbReference type="InterPro" id="IPR050261">
    <property type="entry name" value="FrsA_esterase"/>
</dbReference>
<dbReference type="PANTHER" id="PTHR22946">
    <property type="entry name" value="DIENELACTONE HYDROLASE DOMAIN-CONTAINING PROTEIN-RELATED"/>
    <property type="match status" value="1"/>
</dbReference>
<dbReference type="KEGG" id="rah:Rahaq_0959"/>
<dbReference type="EC" id="3.1.1.1" evidence="3"/>
<dbReference type="AlphaFoldDB" id="A0A0H3F6Q2"/>
<dbReference type="InterPro" id="IPR043423">
    <property type="entry name" value="FrsA"/>
</dbReference>
<dbReference type="OrthoDB" id="5590073at2"/>
<dbReference type="EMBL" id="CP002505">
    <property type="protein sequence ID" value="ADW72584.1"/>
    <property type="molecule type" value="Genomic_DNA"/>
</dbReference>
<comment type="catalytic activity">
    <reaction evidence="3">
        <text>a carboxylic ester + H2O = an alcohol + a carboxylate + H(+)</text>
        <dbReference type="Rhea" id="RHEA:21164"/>
        <dbReference type="ChEBI" id="CHEBI:15377"/>
        <dbReference type="ChEBI" id="CHEBI:15378"/>
        <dbReference type="ChEBI" id="CHEBI:29067"/>
        <dbReference type="ChEBI" id="CHEBI:30879"/>
        <dbReference type="ChEBI" id="CHEBI:33308"/>
        <dbReference type="EC" id="3.1.1.1"/>
    </reaction>
</comment>
<evidence type="ECO:0000256" key="1">
    <source>
        <dbReference type="ARBA" id="ARBA00022487"/>
    </source>
</evidence>
<dbReference type="SUPFAM" id="SSF53474">
    <property type="entry name" value="alpha/beta-Hydrolases"/>
    <property type="match status" value="1"/>
</dbReference>
<gene>
    <name evidence="3" type="primary">frsA</name>
    <name evidence="4" type="ordered locus">Rahaq_0959</name>
</gene>
<dbReference type="Gene3D" id="3.40.50.1820">
    <property type="entry name" value="alpha/beta hydrolase"/>
    <property type="match status" value="1"/>
</dbReference>
<protein>
    <recommendedName>
        <fullName evidence="3">Esterase FrsA</fullName>
        <ecNumber evidence="3">3.1.1.1</ecNumber>
    </recommendedName>
</protein>
<dbReference type="RefSeq" id="WP_013574289.1">
    <property type="nucleotide sequence ID" value="NC_015061.1"/>
</dbReference>
<sequence length="416" mass="46803">MAPANLTEKLFKPSFKYPETSTLVHRVHHHNTHPPMHSALEGDTVHCWYRTINRLMWMWRGVDPLEVEEVLSRIAVSQAEHSDPLLLDTVIGYRNGNWIYEWSNQAMYWQQKAAEEKDADVASEYWLKAANLYSIAGYPHLKGDTLAEQAQALANKAFEKSSEHSPYELKELEFKIPGGAPITGFLHLPAEGKAPFPTVLVCGGLDTLQSDHQRLFRSYLAPMGIAMLTIDMPSIGFSSKWKLTQDTSFLHQQVLMQLSDVPWVDASRVSLLGYRFGANVAVRLAYLEPRRVRAVATLGALVHTLLSDPKCQEQVPDMYIDVLASRIGMSSASDSALKTELNRYSLKTQGLLGRRTPTPILAAYWENDIFSPKSEAKLIADSSADGKLLTIRSEPLYAHFDSALHEICGWLQKHMR</sequence>
<dbReference type="HOGENOM" id="CLU_036819_0_0_6"/>
<dbReference type="GO" id="GO:0106435">
    <property type="term" value="F:carboxylesterase activity"/>
    <property type="evidence" value="ECO:0007669"/>
    <property type="project" value="UniProtKB-EC"/>
</dbReference>
<keyword evidence="2 3" id="KW-0378">Hydrolase</keyword>
<evidence type="ECO:0000313" key="4">
    <source>
        <dbReference type="EMBL" id="ADW72584.1"/>
    </source>
</evidence>
<organism evidence="4 5">
    <name type="scientific">Rahnella sp. (strain Y9602)</name>
    <dbReference type="NCBI Taxonomy" id="2703885"/>
    <lineage>
        <taxon>Bacteria</taxon>
        <taxon>Pseudomonadati</taxon>
        <taxon>Pseudomonadota</taxon>
        <taxon>Gammaproteobacteria</taxon>
        <taxon>Enterobacterales</taxon>
        <taxon>Yersiniaceae</taxon>
        <taxon>Rahnella</taxon>
    </lineage>
</organism>
<evidence type="ECO:0000256" key="3">
    <source>
        <dbReference type="HAMAP-Rule" id="MF_01063"/>
    </source>
</evidence>
<reference evidence="5" key="1">
    <citation type="submission" date="2011-01" db="EMBL/GenBank/DDBJ databases">
        <title>Complete sequence of chromosome of Rahnella sp. Y9602.</title>
        <authorList>
            <consortium name="US DOE Joint Genome Institute"/>
            <person name="Lucas S."/>
            <person name="Copeland A."/>
            <person name="Lapidus A."/>
            <person name="Cheng J.-F."/>
            <person name="Goodwin L."/>
            <person name="Pitluck S."/>
            <person name="Lu M."/>
            <person name="Detter J.C."/>
            <person name="Han C."/>
            <person name="Tapia R."/>
            <person name="Land M."/>
            <person name="Hauser L."/>
            <person name="Kyrpides N."/>
            <person name="Ivanova N."/>
            <person name="Ovchinnikova G."/>
            <person name="Pagani I."/>
            <person name="Sobecky P.A."/>
            <person name="Martinez R.J."/>
            <person name="Woyke T."/>
        </authorList>
    </citation>
    <scope>NUCLEOTIDE SEQUENCE [LARGE SCALE GENOMIC DNA]</scope>
    <source>
        <strain evidence="5">Y9602</strain>
    </source>
</reference>
<comment type="similarity">
    <text evidence="3">Belongs to the FrsA family.</text>
</comment>
<name>A0A0H3F6Q2_RAHSY</name>
<dbReference type="eggNOG" id="COG1073">
    <property type="taxonomic scope" value="Bacteria"/>
</dbReference>
<evidence type="ECO:0000313" key="5">
    <source>
        <dbReference type="Proteomes" id="UP000007257"/>
    </source>
</evidence>